<name>A0A485LA34_9STRA</name>
<protein>
    <submittedName>
        <fullName evidence="2">Aste57867_17959 protein</fullName>
    </submittedName>
</protein>
<sequence>MGSTSWSSDAATEKPYWHFRCTCNTLPTVSKQMTHSMESYHLCIAVSRTHHFVGHGRQRCDRRFLSLGWAVGADRDKATQDRAECKNASLAMALNSSSFSSGVSFPTGGTPSNADATSPPLLSHLHPIYVATTSIEYVAAIVLPQLKHKSWTKDTRFYLKNAFLTQAAMPAFVTRLPIHESDCIRLGHKLILKASTLVVLGYAVIEADPATLAVVVPNKPTVSFQTKVRRWRRPSPSRPAPRECHANERRDHICGEHVRPHRLVAAVEAILPHRPGYDP</sequence>
<evidence type="ECO:0000313" key="2">
    <source>
        <dbReference type="EMBL" id="VFT94699.1"/>
    </source>
</evidence>
<accession>A0A485LA34</accession>
<keyword evidence="3" id="KW-1185">Reference proteome</keyword>
<dbReference type="EMBL" id="VJMH01006357">
    <property type="protein sequence ID" value="KAF0690653.1"/>
    <property type="molecule type" value="Genomic_DNA"/>
</dbReference>
<dbReference type="Proteomes" id="UP000332933">
    <property type="component" value="Unassembled WGS sequence"/>
</dbReference>
<reference evidence="2 3" key="1">
    <citation type="submission" date="2019-03" db="EMBL/GenBank/DDBJ databases">
        <authorList>
            <person name="Gaulin E."/>
            <person name="Dumas B."/>
        </authorList>
    </citation>
    <scope>NUCLEOTIDE SEQUENCE [LARGE SCALE GENOMIC DNA]</scope>
    <source>
        <strain evidence="2">CBS 568.67</strain>
    </source>
</reference>
<evidence type="ECO:0000313" key="3">
    <source>
        <dbReference type="Proteomes" id="UP000332933"/>
    </source>
</evidence>
<gene>
    <name evidence="2" type="primary">Aste57867_17959</name>
    <name evidence="1" type="ORF">As57867_017897</name>
    <name evidence="2" type="ORF">ASTE57867_17959</name>
</gene>
<organism evidence="2 3">
    <name type="scientific">Aphanomyces stellatus</name>
    <dbReference type="NCBI Taxonomy" id="120398"/>
    <lineage>
        <taxon>Eukaryota</taxon>
        <taxon>Sar</taxon>
        <taxon>Stramenopiles</taxon>
        <taxon>Oomycota</taxon>
        <taxon>Saprolegniomycetes</taxon>
        <taxon>Saprolegniales</taxon>
        <taxon>Verrucalvaceae</taxon>
        <taxon>Aphanomyces</taxon>
    </lineage>
</organism>
<evidence type="ECO:0000313" key="1">
    <source>
        <dbReference type="EMBL" id="KAF0690653.1"/>
    </source>
</evidence>
<dbReference type="EMBL" id="CAADRA010006378">
    <property type="protein sequence ID" value="VFT94699.1"/>
    <property type="molecule type" value="Genomic_DNA"/>
</dbReference>
<proteinExistence type="predicted"/>
<reference evidence="1" key="2">
    <citation type="submission" date="2019-06" db="EMBL/GenBank/DDBJ databases">
        <title>Genomics analysis of Aphanomyces spp. identifies a new class of oomycete effector associated with host adaptation.</title>
        <authorList>
            <person name="Gaulin E."/>
        </authorList>
    </citation>
    <scope>NUCLEOTIDE SEQUENCE</scope>
    <source>
        <strain evidence="1">CBS 578.67</strain>
    </source>
</reference>
<dbReference type="AlphaFoldDB" id="A0A485LA34"/>